<reference evidence="1" key="2">
    <citation type="journal article" date="2015" name="Fish Shellfish Immunol.">
        <title>Early steps in the European eel (Anguilla anguilla)-Vibrio vulnificus interaction in the gills: Role of the RtxA13 toxin.</title>
        <authorList>
            <person name="Callol A."/>
            <person name="Pajuelo D."/>
            <person name="Ebbesson L."/>
            <person name="Teles M."/>
            <person name="MacKenzie S."/>
            <person name="Amaro C."/>
        </authorList>
    </citation>
    <scope>NUCLEOTIDE SEQUENCE</scope>
</reference>
<proteinExistence type="predicted"/>
<accession>A0A0E9PK33</accession>
<sequence>MPVLFQTAVRQSVDWLVLGPGACSLSQP</sequence>
<evidence type="ECO:0000313" key="1">
    <source>
        <dbReference type="EMBL" id="JAH04203.1"/>
    </source>
</evidence>
<dbReference type="AlphaFoldDB" id="A0A0E9PK33"/>
<name>A0A0E9PK33_ANGAN</name>
<protein>
    <submittedName>
        <fullName evidence="1">Uncharacterized protein</fullName>
    </submittedName>
</protein>
<reference evidence="1" key="1">
    <citation type="submission" date="2014-11" db="EMBL/GenBank/DDBJ databases">
        <authorList>
            <person name="Amaro Gonzalez C."/>
        </authorList>
    </citation>
    <scope>NUCLEOTIDE SEQUENCE</scope>
</reference>
<organism evidence="1">
    <name type="scientific">Anguilla anguilla</name>
    <name type="common">European freshwater eel</name>
    <name type="synonym">Muraena anguilla</name>
    <dbReference type="NCBI Taxonomy" id="7936"/>
    <lineage>
        <taxon>Eukaryota</taxon>
        <taxon>Metazoa</taxon>
        <taxon>Chordata</taxon>
        <taxon>Craniata</taxon>
        <taxon>Vertebrata</taxon>
        <taxon>Euteleostomi</taxon>
        <taxon>Actinopterygii</taxon>
        <taxon>Neopterygii</taxon>
        <taxon>Teleostei</taxon>
        <taxon>Anguilliformes</taxon>
        <taxon>Anguillidae</taxon>
        <taxon>Anguilla</taxon>
    </lineage>
</organism>
<dbReference type="EMBL" id="GBXM01104374">
    <property type="protein sequence ID" value="JAH04203.1"/>
    <property type="molecule type" value="Transcribed_RNA"/>
</dbReference>